<dbReference type="PROSITE" id="PS51257">
    <property type="entry name" value="PROKAR_LIPOPROTEIN"/>
    <property type="match status" value="1"/>
</dbReference>
<comment type="caution">
    <text evidence="2">The sequence shown here is derived from an EMBL/GenBank/DDBJ whole genome shotgun (WGS) entry which is preliminary data.</text>
</comment>
<dbReference type="InterPro" id="IPR042095">
    <property type="entry name" value="SUMF_sf"/>
</dbReference>
<proteinExistence type="predicted"/>
<protein>
    <submittedName>
        <fullName evidence="2">Formylglycine-generating enzyme family protein</fullName>
    </submittedName>
</protein>
<evidence type="ECO:0000259" key="1">
    <source>
        <dbReference type="Pfam" id="PF03781"/>
    </source>
</evidence>
<evidence type="ECO:0000313" key="3">
    <source>
        <dbReference type="Proteomes" id="UP000285961"/>
    </source>
</evidence>
<dbReference type="Gene3D" id="3.90.1580.10">
    <property type="entry name" value="paralog of FGE (formylglycine-generating enzyme)"/>
    <property type="match status" value="1"/>
</dbReference>
<dbReference type="AlphaFoldDB" id="A0A419ERX9"/>
<sequence>MALEQKARVPLTALILITLFSVLSCQRVMVGKQVHVSPDEGMVYIPAGTFLMGSPDGQGEDNERPQHKVSVSGFWMDTCEVINRGFKEFVDATGYVTDAEKRGKGWIWDDEWKEMPGADWRHPKGPSTSIEALMDHPVVQVSWNDANAYCNWAGKRLPTEAEWEYACRCGTETHYSTGDTITHDDANYFGTGGIDPWEGTSPVGSFPANPCGLHDIHGNVWEWCQDYYDDTFYAKSVELNPVNEVSALYRIMRGGAWDYCPLGMRSAYRGADFPFSASDARGFRCVRPADFQ</sequence>
<dbReference type="PANTHER" id="PTHR23150:SF19">
    <property type="entry name" value="FORMYLGLYCINE-GENERATING ENZYME"/>
    <property type="match status" value="1"/>
</dbReference>
<dbReference type="InterPro" id="IPR016187">
    <property type="entry name" value="CTDL_fold"/>
</dbReference>
<dbReference type="InterPro" id="IPR051043">
    <property type="entry name" value="Sulfatase_Mod_Factor_Kinase"/>
</dbReference>
<dbReference type="GO" id="GO:0120147">
    <property type="term" value="F:formylglycine-generating oxidase activity"/>
    <property type="evidence" value="ECO:0007669"/>
    <property type="project" value="TreeGrafter"/>
</dbReference>
<dbReference type="InterPro" id="IPR005532">
    <property type="entry name" value="SUMF_dom"/>
</dbReference>
<dbReference type="PANTHER" id="PTHR23150">
    <property type="entry name" value="SULFATASE MODIFYING FACTOR 1, 2"/>
    <property type="match status" value="1"/>
</dbReference>
<dbReference type="SUPFAM" id="SSF56436">
    <property type="entry name" value="C-type lectin-like"/>
    <property type="match status" value="1"/>
</dbReference>
<dbReference type="Proteomes" id="UP000285961">
    <property type="component" value="Unassembled WGS sequence"/>
</dbReference>
<feature type="domain" description="Sulfatase-modifying factor enzyme-like" evidence="1">
    <location>
        <begin position="40"/>
        <end position="287"/>
    </location>
</feature>
<gene>
    <name evidence="2" type="ORF">C4532_16100</name>
</gene>
<accession>A0A419ERX9</accession>
<organism evidence="2 3">
    <name type="scientific">Candidatus Abyssobacteria bacterium SURF_17</name>
    <dbReference type="NCBI Taxonomy" id="2093361"/>
    <lineage>
        <taxon>Bacteria</taxon>
        <taxon>Pseudomonadati</taxon>
        <taxon>Candidatus Hydrogenedentota</taxon>
        <taxon>Candidatus Abyssobacteria</taxon>
    </lineage>
</organism>
<name>A0A419ERX9_9BACT</name>
<reference evidence="2 3" key="1">
    <citation type="journal article" date="2017" name="ISME J.">
        <title>Energy and carbon metabolisms in a deep terrestrial subsurface fluid microbial community.</title>
        <authorList>
            <person name="Momper L."/>
            <person name="Jungbluth S.P."/>
            <person name="Lee M.D."/>
            <person name="Amend J.P."/>
        </authorList>
    </citation>
    <scope>NUCLEOTIDE SEQUENCE [LARGE SCALE GENOMIC DNA]</scope>
    <source>
        <strain evidence="2">SURF_17</strain>
    </source>
</reference>
<dbReference type="Pfam" id="PF03781">
    <property type="entry name" value="FGE-sulfatase"/>
    <property type="match status" value="1"/>
</dbReference>
<dbReference type="EMBL" id="QZKI01000117">
    <property type="protein sequence ID" value="RJP66337.1"/>
    <property type="molecule type" value="Genomic_DNA"/>
</dbReference>
<evidence type="ECO:0000313" key="2">
    <source>
        <dbReference type="EMBL" id="RJP66337.1"/>
    </source>
</evidence>